<dbReference type="GO" id="GO:0004557">
    <property type="term" value="F:alpha-galactosidase activity"/>
    <property type="evidence" value="ECO:0007669"/>
    <property type="project" value="UniProtKB-EC"/>
</dbReference>
<dbReference type="InterPro" id="IPR019563">
    <property type="entry name" value="GH97_catalytic"/>
</dbReference>
<dbReference type="EMBL" id="SJPV01000001">
    <property type="protein sequence ID" value="TWU41726.1"/>
    <property type="molecule type" value="Genomic_DNA"/>
</dbReference>
<evidence type="ECO:0000313" key="7">
    <source>
        <dbReference type="Proteomes" id="UP000319143"/>
    </source>
</evidence>
<dbReference type="InterPro" id="IPR029483">
    <property type="entry name" value="GH97_C"/>
</dbReference>
<dbReference type="Proteomes" id="UP000319143">
    <property type="component" value="Unassembled WGS sequence"/>
</dbReference>
<dbReference type="InterPro" id="IPR017853">
    <property type="entry name" value="GH"/>
</dbReference>
<dbReference type="AlphaFoldDB" id="A0A5C6E2W3"/>
<dbReference type="PANTHER" id="PTHR35803">
    <property type="entry name" value="GLUCAN 1,4-ALPHA-GLUCOSIDASE SUSB-RELATED"/>
    <property type="match status" value="1"/>
</dbReference>
<evidence type="ECO:0000256" key="1">
    <source>
        <dbReference type="ARBA" id="ARBA00022801"/>
    </source>
</evidence>
<gene>
    <name evidence="6" type="ORF">Poly41_00180</name>
</gene>
<protein>
    <submittedName>
        <fullName evidence="6">Retaining alpha-galactosidase</fullName>
        <ecNumber evidence="6">3.2.1.22</ecNumber>
    </submittedName>
</protein>
<accession>A0A5C6E2W3</accession>
<evidence type="ECO:0000259" key="3">
    <source>
        <dbReference type="Pfam" id="PF10566"/>
    </source>
</evidence>
<dbReference type="Gene3D" id="3.20.20.70">
    <property type="entry name" value="Aldolase class I"/>
    <property type="match status" value="1"/>
</dbReference>
<dbReference type="Gene3D" id="2.70.98.10">
    <property type="match status" value="1"/>
</dbReference>
<feature type="domain" description="Glycosyl-hydrolase 97 C-terminal oligomerisation" evidence="5">
    <location>
        <begin position="581"/>
        <end position="679"/>
    </location>
</feature>
<evidence type="ECO:0000259" key="4">
    <source>
        <dbReference type="Pfam" id="PF14508"/>
    </source>
</evidence>
<comment type="caution">
    <text evidence="6">The sequence shown here is derived from an EMBL/GenBank/DDBJ whole genome shotgun (WGS) entry which is preliminary data.</text>
</comment>
<name>A0A5C6E2W3_9BACT</name>
<dbReference type="Pfam" id="PF14508">
    <property type="entry name" value="GH97_N"/>
    <property type="match status" value="1"/>
</dbReference>
<dbReference type="Pfam" id="PF14509">
    <property type="entry name" value="GH97_C"/>
    <property type="match status" value="1"/>
</dbReference>
<proteinExistence type="predicted"/>
<feature type="domain" description="Glycosyl-hydrolase 97 N-terminal" evidence="4">
    <location>
        <begin position="43"/>
        <end position="283"/>
    </location>
</feature>
<dbReference type="EC" id="3.2.1.22" evidence="6"/>
<dbReference type="InterPro" id="IPR052720">
    <property type="entry name" value="Glycosyl_hydrolase_97"/>
</dbReference>
<evidence type="ECO:0000259" key="5">
    <source>
        <dbReference type="Pfam" id="PF14509"/>
    </source>
</evidence>
<dbReference type="Gene3D" id="2.60.40.1180">
    <property type="entry name" value="Golgi alpha-mannosidase II"/>
    <property type="match status" value="1"/>
</dbReference>
<feature type="domain" description="Glycosyl-hydrolase 97 catalytic" evidence="3">
    <location>
        <begin position="385"/>
        <end position="484"/>
    </location>
</feature>
<dbReference type="InterPro" id="IPR029486">
    <property type="entry name" value="GH97_N"/>
</dbReference>
<dbReference type="InterPro" id="IPR013785">
    <property type="entry name" value="Aldolase_TIM"/>
</dbReference>
<dbReference type="SUPFAM" id="SSF51445">
    <property type="entry name" value="(Trans)glycosidases"/>
    <property type="match status" value="1"/>
</dbReference>
<dbReference type="GO" id="GO:0030246">
    <property type="term" value="F:carbohydrate binding"/>
    <property type="evidence" value="ECO:0007669"/>
    <property type="project" value="InterPro"/>
</dbReference>
<dbReference type="InterPro" id="IPR014718">
    <property type="entry name" value="GH-type_carb-bd"/>
</dbReference>
<sequence>MRLRSTLSHSKDKKKTTMRIRFYCFLVAVSLSTSLVVGQPVEVPSPNSRIAATLSLVEGVPHWQVVALGQPLLEPGKLGLHFADGNLGPLHTLAVTTRSIDETIETTWGKFSQYANRCNELTWTLRETTATARTLQIILRAYDDGIAVRYRLPEHSGWDSTIRLADDLTEYCFSEDATGWCYAGEHDPIGPQPLSRFHQSEKIAARLPLVVQFPSGLHAAVMEAAIEHIAPMDLVALEGRDSSFRTHFAASTLASGGVTSWRTLLVGKSAGDLLTSPLLECLNPACAIEDTDWIQPGLAMWDWRAWGATTDDGFTYGLDMPSWRRFVDFAATHGIGYLVLDAGWYGLEFEATSDPRTSRPYLLVQPDPKSPRLVPQDPPANWQDPTDIPELIRYARDKEVGIILYFNDIARVNFPFDETLALYQKWGAAGIKYGFMKGNGQKKVLDTRMIVKKCAEHQLLCDFHDDPIPPSGDQRTYPNYVTREFCHSQSDALRSFSPSDFCEQVFVNMLAGPLDMCNGLYTLENPARDRPKVFMNVDSTVVAETARVMIVFSGLSILPDCPEAYEAKADLFEFLGKLPMTWQETRILHGKIGHFITTARRSGSEWFIASATNEQSRSLPIKLDFLEPNQTYTATLYEDAPDADYLHNREAYRIRRIEVKQGDKIDATMAPGGGHCVWIRRTQ</sequence>
<evidence type="ECO:0000313" key="6">
    <source>
        <dbReference type="EMBL" id="TWU41726.1"/>
    </source>
</evidence>
<keyword evidence="1 6" id="KW-0378">Hydrolase</keyword>
<keyword evidence="7" id="KW-1185">Reference proteome</keyword>
<organism evidence="6 7">
    <name type="scientific">Novipirellula artificiosorum</name>
    <dbReference type="NCBI Taxonomy" id="2528016"/>
    <lineage>
        <taxon>Bacteria</taxon>
        <taxon>Pseudomonadati</taxon>
        <taxon>Planctomycetota</taxon>
        <taxon>Planctomycetia</taxon>
        <taxon>Pirellulales</taxon>
        <taxon>Pirellulaceae</taxon>
        <taxon>Novipirellula</taxon>
    </lineage>
</organism>
<reference evidence="6 7" key="1">
    <citation type="submission" date="2019-02" db="EMBL/GenBank/DDBJ databases">
        <title>Deep-cultivation of Planctomycetes and their phenomic and genomic characterization uncovers novel biology.</title>
        <authorList>
            <person name="Wiegand S."/>
            <person name="Jogler M."/>
            <person name="Boedeker C."/>
            <person name="Pinto D."/>
            <person name="Vollmers J."/>
            <person name="Rivas-Marin E."/>
            <person name="Kohn T."/>
            <person name="Peeters S.H."/>
            <person name="Heuer A."/>
            <person name="Rast P."/>
            <person name="Oberbeckmann S."/>
            <person name="Bunk B."/>
            <person name="Jeske O."/>
            <person name="Meyerdierks A."/>
            <person name="Storesund J.E."/>
            <person name="Kallscheuer N."/>
            <person name="Luecker S."/>
            <person name="Lage O.M."/>
            <person name="Pohl T."/>
            <person name="Merkel B.J."/>
            <person name="Hornburger P."/>
            <person name="Mueller R.-W."/>
            <person name="Bruemmer F."/>
            <person name="Labrenz M."/>
            <person name="Spormann A.M."/>
            <person name="Op Den Camp H."/>
            <person name="Overmann J."/>
            <person name="Amann R."/>
            <person name="Jetten M.S.M."/>
            <person name="Mascher T."/>
            <person name="Medema M.H."/>
            <person name="Devos D.P."/>
            <person name="Kaster A.-K."/>
            <person name="Ovreas L."/>
            <person name="Rohde M."/>
            <person name="Galperin M.Y."/>
            <person name="Jogler C."/>
        </authorList>
    </citation>
    <scope>NUCLEOTIDE SEQUENCE [LARGE SCALE GENOMIC DNA]</scope>
    <source>
        <strain evidence="6 7">Poly41</strain>
    </source>
</reference>
<keyword evidence="2 6" id="KW-0326">Glycosidase</keyword>
<dbReference type="Pfam" id="PF10566">
    <property type="entry name" value="Glyco_hydro_97"/>
    <property type="match status" value="1"/>
</dbReference>
<evidence type="ECO:0000256" key="2">
    <source>
        <dbReference type="ARBA" id="ARBA00023295"/>
    </source>
</evidence>
<dbReference type="InterPro" id="IPR013780">
    <property type="entry name" value="Glyco_hydro_b"/>
</dbReference>